<dbReference type="AlphaFoldDB" id="A0A8X6IM01"/>
<accession>A0A8X6IM01</accession>
<dbReference type="EMBL" id="BMAV01026555">
    <property type="protein sequence ID" value="GFS51500.1"/>
    <property type="molecule type" value="Genomic_DNA"/>
</dbReference>
<protein>
    <recommendedName>
        <fullName evidence="3">Ig-like domain-containing protein</fullName>
    </recommendedName>
</protein>
<dbReference type="SUPFAM" id="SSF48726">
    <property type="entry name" value="Immunoglobulin"/>
    <property type="match status" value="1"/>
</dbReference>
<proteinExistence type="predicted"/>
<keyword evidence="2" id="KW-1185">Reference proteome</keyword>
<evidence type="ECO:0008006" key="3">
    <source>
        <dbReference type="Google" id="ProtNLM"/>
    </source>
</evidence>
<name>A0A8X6IM01_9ARAC</name>
<sequence length="325" mass="37039">MPIVQSIALNSYANLSRLFKDLKQIQHRSEREDVNIKLELQTGNPKGKLEIIDELEKLLNIVSGKTKKNPNLGPCITPECRSHYGTMWEELHPKRMIHDLLPAYPCDEWDDTERICWLNRNIGNTVTFVLALPPSEDEFMPPEVQWRQVFRTLHDNKTKHFNINPDNPPWNMVIGSGGSELRLSPITETDLDYNHFTASVRYINGSLHQTIHFKIRGMAIDQGLVYPGATLMLNLPTFVSLPAEAISFHWYLESDPDILPSNMQTSSSGSVLTVHELRKEQEGVIACAVYTNLGVLAVQRRFLIKGVDQGNYFIYATLKRLSRSV</sequence>
<reference evidence="1" key="1">
    <citation type="submission" date="2020-08" db="EMBL/GenBank/DDBJ databases">
        <title>Multicomponent nature underlies the extraordinary mechanical properties of spider dragline silk.</title>
        <authorList>
            <person name="Kono N."/>
            <person name="Nakamura H."/>
            <person name="Mori M."/>
            <person name="Yoshida Y."/>
            <person name="Ohtoshi R."/>
            <person name="Malay A.D."/>
            <person name="Moran D.A.P."/>
            <person name="Tomita M."/>
            <person name="Numata K."/>
            <person name="Arakawa K."/>
        </authorList>
    </citation>
    <scope>NUCLEOTIDE SEQUENCE</scope>
</reference>
<evidence type="ECO:0000313" key="2">
    <source>
        <dbReference type="Proteomes" id="UP000886998"/>
    </source>
</evidence>
<evidence type="ECO:0000313" key="1">
    <source>
        <dbReference type="EMBL" id="GFS51500.1"/>
    </source>
</evidence>
<comment type="caution">
    <text evidence="1">The sequence shown here is derived from an EMBL/GenBank/DDBJ whole genome shotgun (WGS) entry which is preliminary data.</text>
</comment>
<gene>
    <name evidence="1" type="primary">AVEN_124567_1</name>
    <name evidence="1" type="ORF">TNIN_493351</name>
</gene>
<organism evidence="1 2">
    <name type="scientific">Trichonephila inaurata madagascariensis</name>
    <dbReference type="NCBI Taxonomy" id="2747483"/>
    <lineage>
        <taxon>Eukaryota</taxon>
        <taxon>Metazoa</taxon>
        <taxon>Ecdysozoa</taxon>
        <taxon>Arthropoda</taxon>
        <taxon>Chelicerata</taxon>
        <taxon>Arachnida</taxon>
        <taxon>Araneae</taxon>
        <taxon>Araneomorphae</taxon>
        <taxon>Entelegynae</taxon>
        <taxon>Araneoidea</taxon>
        <taxon>Nephilidae</taxon>
        <taxon>Trichonephila</taxon>
        <taxon>Trichonephila inaurata</taxon>
    </lineage>
</organism>
<dbReference type="OrthoDB" id="6436952at2759"/>
<dbReference type="InterPro" id="IPR036179">
    <property type="entry name" value="Ig-like_dom_sf"/>
</dbReference>
<dbReference type="Proteomes" id="UP000886998">
    <property type="component" value="Unassembled WGS sequence"/>
</dbReference>